<dbReference type="EMBL" id="UINC01106400">
    <property type="protein sequence ID" value="SVC71036.1"/>
    <property type="molecule type" value="Genomic_DNA"/>
</dbReference>
<name>A0A382PCS7_9ZZZZ</name>
<organism evidence="1">
    <name type="scientific">marine metagenome</name>
    <dbReference type="NCBI Taxonomy" id="408172"/>
    <lineage>
        <taxon>unclassified sequences</taxon>
        <taxon>metagenomes</taxon>
        <taxon>ecological metagenomes</taxon>
    </lineage>
</organism>
<proteinExistence type="predicted"/>
<dbReference type="AlphaFoldDB" id="A0A382PCS7"/>
<protein>
    <submittedName>
        <fullName evidence="1">Uncharacterized protein</fullName>
    </submittedName>
</protein>
<gene>
    <name evidence="1" type="ORF">METZ01_LOCUS323890</name>
</gene>
<evidence type="ECO:0000313" key="1">
    <source>
        <dbReference type="EMBL" id="SVC71036.1"/>
    </source>
</evidence>
<reference evidence="1" key="1">
    <citation type="submission" date="2018-05" db="EMBL/GenBank/DDBJ databases">
        <authorList>
            <person name="Lanie J.A."/>
            <person name="Ng W.-L."/>
            <person name="Kazmierczak K.M."/>
            <person name="Andrzejewski T.M."/>
            <person name="Davidsen T.M."/>
            <person name="Wayne K.J."/>
            <person name="Tettelin H."/>
            <person name="Glass J.I."/>
            <person name="Rusch D."/>
            <person name="Podicherti R."/>
            <person name="Tsui H.-C.T."/>
            <person name="Winkler M.E."/>
        </authorList>
    </citation>
    <scope>NUCLEOTIDE SEQUENCE</scope>
</reference>
<sequence length="92" mass="10954">MREEWKLFTGWLLLVIILLLSDCTNAPNGAINIPYKQPIRYELIEPLGTKHSYREQPLVDKSYYCFIHEAPEIIWERDGIKRVRTYTGPKFR</sequence>
<accession>A0A382PCS7</accession>